<keyword evidence="3" id="KW-1185">Reference proteome</keyword>
<feature type="domain" description="ZSWIM3 N-terminal" evidence="2">
    <location>
        <begin position="8"/>
        <end position="114"/>
    </location>
</feature>
<evidence type="ECO:0000259" key="1">
    <source>
        <dbReference type="Pfam" id="PF21056"/>
    </source>
</evidence>
<protein>
    <submittedName>
        <fullName evidence="4">Uncharacterized protein LOC115875643</fullName>
    </submittedName>
</protein>
<gene>
    <name evidence="4" type="primary">LOC115875643</name>
</gene>
<organism evidence="3 4">
    <name type="scientific">Sitophilus oryzae</name>
    <name type="common">Rice weevil</name>
    <name type="synonym">Curculio oryzae</name>
    <dbReference type="NCBI Taxonomy" id="7048"/>
    <lineage>
        <taxon>Eukaryota</taxon>
        <taxon>Metazoa</taxon>
        <taxon>Ecdysozoa</taxon>
        <taxon>Arthropoda</taxon>
        <taxon>Hexapoda</taxon>
        <taxon>Insecta</taxon>
        <taxon>Pterygota</taxon>
        <taxon>Neoptera</taxon>
        <taxon>Endopterygota</taxon>
        <taxon>Coleoptera</taxon>
        <taxon>Polyphaga</taxon>
        <taxon>Cucujiformia</taxon>
        <taxon>Curculionidae</taxon>
        <taxon>Dryophthorinae</taxon>
        <taxon>Sitophilus</taxon>
    </lineage>
</organism>
<dbReference type="OrthoDB" id="124789at2759"/>
<evidence type="ECO:0000313" key="4">
    <source>
        <dbReference type="RefSeq" id="XP_030747015.1"/>
    </source>
</evidence>
<dbReference type="InParanoid" id="A0A6J2X7Q0"/>
<dbReference type="InterPro" id="IPR052579">
    <property type="entry name" value="Zinc_finger_SWIM"/>
</dbReference>
<dbReference type="RefSeq" id="XP_030747015.1">
    <property type="nucleotide sequence ID" value="XM_030891155.1"/>
</dbReference>
<dbReference type="Pfam" id="PF21599">
    <property type="entry name" value="ZSWIM3_N"/>
    <property type="match status" value="1"/>
</dbReference>
<dbReference type="GeneID" id="115875643"/>
<evidence type="ECO:0000259" key="2">
    <source>
        <dbReference type="Pfam" id="PF21599"/>
    </source>
</evidence>
<dbReference type="PANTHER" id="PTHR31569">
    <property type="entry name" value="SWIM-TYPE DOMAIN-CONTAINING PROTEIN"/>
    <property type="match status" value="1"/>
</dbReference>
<feature type="domain" description="ZSWIM1/3 RNaseH-like" evidence="1">
    <location>
        <begin position="198"/>
        <end position="231"/>
    </location>
</feature>
<sequence>MTEIIMLKIGDRFSSFADAKKAIEELGENTYTTFWKRDARTFASSKIVRPIESSLIYYQPLYACNHGGKKFKGSGKKIRQSWTFKEDCPVHVRFKASSDGKALEVTSVQMKHNHVTSKVLHAHNPSQRKLSSNMKERVKDYLNMKANRKMIQQKVQESTGKIVTLQDLTNMKISDQLRNKNLDGCLNILKAKYGTKGDEDNNFRGLFIQSPTMKSTMKAFPEFLAVDATYKL</sequence>
<dbReference type="InterPro" id="IPR048324">
    <property type="entry name" value="ZSWIM1-3_RNaseH-like"/>
</dbReference>
<dbReference type="Pfam" id="PF21056">
    <property type="entry name" value="ZSWIM1-3_RNaseH-like"/>
    <property type="match status" value="1"/>
</dbReference>
<accession>A0A6J2X7Q0</accession>
<name>A0A6J2X7Q0_SITOR</name>
<dbReference type="PANTHER" id="PTHR31569:SF4">
    <property type="entry name" value="SWIM-TYPE DOMAIN-CONTAINING PROTEIN"/>
    <property type="match status" value="1"/>
</dbReference>
<proteinExistence type="predicted"/>
<dbReference type="InterPro" id="IPR048325">
    <property type="entry name" value="ZSWIM3_N"/>
</dbReference>
<evidence type="ECO:0000313" key="3">
    <source>
        <dbReference type="Proteomes" id="UP000504635"/>
    </source>
</evidence>
<reference evidence="4" key="1">
    <citation type="submission" date="2025-08" db="UniProtKB">
        <authorList>
            <consortium name="RefSeq"/>
        </authorList>
    </citation>
    <scope>IDENTIFICATION</scope>
    <source>
        <tissue evidence="4">Gonads</tissue>
    </source>
</reference>
<dbReference type="KEGG" id="soy:115875643"/>
<dbReference type="AlphaFoldDB" id="A0A6J2X7Q0"/>
<dbReference type="Proteomes" id="UP000504635">
    <property type="component" value="Unplaced"/>
</dbReference>